<evidence type="ECO:0000313" key="9">
    <source>
        <dbReference type="Proteomes" id="UP001152173"/>
    </source>
</evidence>
<dbReference type="GO" id="GO:0032131">
    <property type="term" value="F:alkylated DNA binding"/>
    <property type="evidence" value="ECO:0007669"/>
    <property type="project" value="TreeGrafter"/>
</dbReference>
<dbReference type="GO" id="GO:0008725">
    <property type="term" value="F:DNA-3-methyladenine glycosylase activity"/>
    <property type="evidence" value="ECO:0007669"/>
    <property type="project" value="TreeGrafter"/>
</dbReference>
<protein>
    <recommendedName>
        <fullName evidence="3">DNA-3-methyladenine glycosylase II</fullName>
        <ecNumber evidence="3">3.2.2.21</ecNumber>
    </recommendedName>
</protein>
<dbReference type="GO" id="GO:0006289">
    <property type="term" value="P:nucleotide-excision repair"/>
    <property type="evidence" value="ECO:0007669"/>
    <property type="project" value="InterPro"/>
</dbReference>
<dbReference type="InterPro" id="IPR023170">
    <property type="entry name" value="HhH_base_excis_C"/>
</dbReference>
<evidence type="ECO:0000256" key="2">
    <source>
        <dbReference type="ARBA" id="ARBA00010817"/>
    </source>
</evidence>
<dbReference type="Proteomes" id="UP001152173">
    <property type="component" value="Unassembled WGS sequence"/>
</dbReference>
<dbReference type="InterPro" id="IPR012904">
    <property type="entry name" value="OGG_N"/>
</dbReference>
<reference evidence="8" key="1">
    <citation type="submission" date="2022-05" db="EMBL/GenBank/DDBJ databases">
        <authorList>
            <person name="Colautti A."/>
            <person name="Iacumin L."/>
        </authorList>
    </citation>
    <scope>NUCLEOTIDE SEQUENCE</scope>
    <source>
        <strain evidence="8">SK 55</strain>
    </source>
</reference>
<comment type="similarity">
    <text evidence="2">Belongs to the alkylbase DNA glycosidase AlkA family.</text>
</comment>
<keyword evidence="9" id="KW-1185">Reference proteome</keyword>
<keyword evidence="4" id="KW-0227">DNA damage</keyword>
<proteinExistence type="inferred from homology"/>
<dbReference type="Pfam" id="PF00730">
    <property type="entry name" value="HhH-GPD"/>
    <property type="match status" value="1"/>
</dbReference>
<dbReference type="EC" id="3.2.2.21" evidence="3"/>
<evidence type="ECO:0000256" key="4">
    <source>
        <dbReference type="ARBA" id="ARBA00022763"/>
    </source>
</evidence>
<dbReference type="AlphaFoldDB" id="A0A9X3LIE3"/>
<keyword evidence="6" id="KW-0234">DNA repair</keyword>
<sequence length="302" mass="35021">MWKRQGNAMRKSVDDVNWNDLLLYLGRNNREILHHVHSENNSVSKAIRINHEIILIRVSFIHNELVITFPQLNTVSDHVTEASATYVEEWFDLSRDLQPFYSLAEDDEILNGVVSAYKGLRIIGVEDLFEALCWSIMGQQISLHVAYALKQKLVTTYGESICHDGMTYWLFPSPERISSLSVEDLRALSFTQRKAEYVIGVAELMASDYLYKEQFIGLSLSEMEAKLIAIRGIGKWSANYVIMRCFRHPDAFPLADVGLHNALKKVRNESQKPSLEEIERWAENWRGWRAYATFYLWRTLQD</sequence>
<comment type="caution">
    <text evidence="8">The sequence shown here is derived from an EMBL/GenBank/DDBJ whole genome shotgun (WGS) entry which is preliminary data.</text>
</comment>
<evidence type="ECO:0000256" key="6">
    <source>
        <dbReference type="ARBA" id="ARBA00023204"/>
    </source>
</evidence>
<dbReference type="CDD" id="cd00056">
    <property type="entry name" value="ENDO3c"/>
    <property type="match status" value="1"/>
</dbReference>
<comment type="catalytic activity">
    <reaction evidence="1">
        <text>Hydrolysis of alkylated DNA, releasing 3-methyladenine, 3-methylguanine, 7-methylguanine and 7-methyladenine.</text>
        <dbReference type="EC" id="3.2.2.21"/>
    </reaction>
</comment>
<dbReference type="SMART" id="SM00478">
    <property type="entry name" value="ENDO3c"/>
    <property type="match status" value="1"/>
</dbReference>
<evidence type="ECO:0000256" key="1">
    <source>
        <dbReference type="ARBA" id="ARBA00000086"/>
    </source>
</evidence>
<dbReference type="FunFam" id="1.10.340.30:FF:000004">
    <property type="entry name" value="DNA-3-methyladenine glycosylase II"/>
    <property type="match status" value="1"/>
</dbReference>
<dbReference type="PANTHER" id="PTHR43003:SF12">
    <property type="entry name" value="DNA-3-METHYLADENINE GLYCOSYLASE"/>
    <property type="match status" value="1"/>
</dbReference>
<dbReference type="GO" id="GO:0006307">
    <property type="term" value="P:DNA alkylation repair"/>
    <property type="evidence" value="ECO:0007669"/>
    <property type="project" value="TreeGrafter"/>
</dbReference>
<dbReference type="SUPFAM" id="SSF48150">
    <property type="entry name" value="DNA-glycosylase"/>
    <property type="match status" value="1"/>
</dbReference>
<dbReference type="EMBL" id="JAMKBJ010000020">
    <property type="protein sequence ID" value="MCZ8538580.1"/>
    <property type="molecule type" value="Genomic_DNA"/>
</dbReference>
<dbReference type="GO" id="GO:0043916">
    <property type="term" value="F:DNA-7-methylguanine glycosylase activity"/>
    <property type="evidence" value="ECO:0007669"/>
    <property type="project" value="TreeGrafter"/>
</dbReference>
<dbReference type="Gene3D" id="3.30.310.20">
    <property type="entry name" value="DNA-3-methyladenine glycosylase AlkA, N-terminal domain"/>
    <property type="match status" value="1"/>
</dbReference>
<evidence type="ECO:0000256" key="5">
    <source>
        <dbReference type="ARBA" id="ARBA00022801"/>
    </source>
</evidence>
<dbReference type="GO" id="GO:0005737">
    <property type="term" value="C:cytoplasm"/>
    <property type="evidence" value="ECO:0007669"/>
    <property type="project" value="TreeGrafter"/>
</dbReference>
<evidence type="ECO:0000259" key="7">
    <source>
        <dbReference type="SMART" id="SM00478"/>
    </source>
</evidence>
<evidence type="ECO:0000256" key="3">
    <source>
        <dbReference type="ARBA" id="ARBA00012000"/>
    </source>
</evidence>
<dbReference type="PANTHER" id="PTHR43003">
    <property type="entry name" value="DNA-3-METHYLADENINE GLYCOSYLASE"/>
    <property type="match status" value="1"/>
</dbReference>
<accession>A0A9X3LIE3</accession>
<dbReference type="Gene3D" id="1.10.1670.10">
    <property type="entry name" value="Helix-hairpin-Helix base-excision DNA repair enzymes (C-terminal)"/>
    <property type="match status" value="1"/>
</dbReference>
<dbReference type="InterPro" id="IPR011257">
    <property type="entry name" value="DNA_glycosylase"/>
</dbReference>
<dbReference type="InterPro" id="IPR003265">
    <property type="entry name" value="HhH-GPD_domain"/>
</dbReference>
<dbReference type="GO" id="GO:0006285">
    <property type="term" value="P:base-excision repair, AP site formation"/>
    <property type="evidence" value="ECO:0007669"/>
    <property type="project" value="TreeGrafter"/>
</dbReference>
<evidence type="ECO:0000313" key="8">
    <source>
        <dbReference type="EMBL" id="MCZ8538580.1"/>
    </source>
</evidence>
<organism evidence="8 9">
    <name type="scientific">Paenisporosarcina quisquiliarum</name>
    <dbReference type="NCBI Taxonomy" id="365346"/>
    <lineage>
        <taxon>Bacteria</taxon>
        <taxon>Bacillati</taxon>
        <taxon>Bacillota</taxon>
        <taxon>Bacilli</taxon>
        <taxon>Bacillales</taxon>
        <taxon>Caryophanaceae</taxon>
        <taxon>Paenisporosarcina</taxon>
    </lineage>
</organism>
<name>A0A9X3LIE3_9BACL</name>
<dbReference type="InterPro" id="IPR037046">
    <property type="entry name" value="AlkA_N_sf"/>
</dbReference>
<gene>
    <name evidence="8" type="ORF">M9R32_15490</name>
</gene>
<dbReference type="GO" id="GO:0032993">
    <property type="term" value="C:protein-DNA complex"/>
    <property type="evidence" value="ECO:0007669"/>
    <property type="project" value="TreeGrafter"/>
</dbReference>
<dbReference type="Pfam" id="PF07934">
    <property type="entry name" value="OGG_N"/>
    <property type="match status" value="1"/>
</dbReference>
<keyword evidence="5" id="KW-0378">Hydrolase</keyword>
<dbReference type="GO" id="GO:0008534">
    <property type="term" value="F:oxidized purine nucleobase lesion DNA N-glycosylase activity"/>
    <property type="evidence" value="ECO:0007669"/>
    <property type="project" value="InterPro"/>
</dbReference>
<feature type="domain" description="HhH-GPD" evidence="7">
    <location>
        <begin position="137"/>
        <end position="301"/>
    </location>
</feature>
<dbReference type="InterPro" id="IPR051912">
    <property type="entry name" value="Alkylbase_DNA_Glycosylase/TA"/>
</dbReference>
<dbReference type="Gene3D" id="1.10.340.30">
    <property type="entry name" value="Hypothetical protein, domain 2"/>
    <property type="match status" value="1"/>
</dbReference>